<dbReference type="RefSeq" id="WP_140997773.1">
    <property type="nucleotide sequence ID" value="NZ_VDCZ01000006.1"/>
</dbReference>
<sequence>MKKIILIVLFIILSFLAYNYFAYPNFRQIEEVLSKNQEEANQNNWRDTYSNDVQKNQKVISEFINKVAKAKCYNNPFFLPKEIDKHTAQRLAKILSDSSSYIWGETTVAYNRKLLFLDDQDNIIAITEIDEENEFIDTYPFRRTYKWGKLSKKGRKEFFAAIDN</sequence>
<proteinExistence type="predicted"/>
<evidence type="ECO:0000313" key="1">
    <source>
        <dbReference type="EMBL" id="MVO09394.1"/>
    </source>
</evidence>
<accession>A0A6I4IIH2</accession>
<dbReference type="OrthoDB" id="1467929at2"/>
<dbReference type="Proteomes" id="UP000431264">
    <property type="component" value="Unassembled WGS sequence"/>
</dbReference>
<keyword evidence="2" id="KW-1185">Reference proteome</keyword>
<dbReference type="AlphaFoldDB" id="A0A6I4IIH2"/>
<gene>
    <name evidence="1" type="ORF">GOQ30_09510</name>
</gene>
<name>A0A6I4IIH2_9FLAO</name>
<protein>
    <submittedName>
        <fullName evidence="1">Uncharacterized protein</fullName>
    </submittedName>
</protein>
<evidence type="ECO:0000313" key="2">
    <source>
        <dbReference type="Proteomes" id="UP000431264"/>
    </source>
</evidence>
<organism evidence="1 2">
    <name type="scientific">Flavobacterium profundi</name>
    <dbReference type="NCBI Taxonomy" id="1774945"/>
    <lineage>
        <taxon>Bacteria</taxon>
        <taxon>Pseudomonadati</taxon>
        <taxon>Bacteroidota</taxon>
        <taxon>Flavobacteriia</taxon>
        <taxon>Flavobacteriales</taxon>
        <taxon>Flavobacteriaceae</taxon>
        <taxon>Flavobacterium</taxon>
    </lineage>
</organism>
<comment type="caution">
    <text evidence="1">The sequence shown here is derived from an EMBL/GenBank/DDBJ whole genome shotgun (WGS) entry which is preliminary data.</text>
</comment>
<reference evidence="2" key="1">
    <citation type="submission" date="2019-05" db="EMBL/GenBank/DDBJ databases">
        <title>Flavobacterium profundi sp. nov., isolated from a deep-sea seamount.</title>
        <authorList>
            <person name="Zhang D.-C."/>
        </authorList>
    </citation>
    <scope>NUCLEOTIDE SEQUENCE [LARGE SCALE GENOMIC DNA]</scope>
    <source>
        <strain evidence="2">TP390</strain>
    </source>
</reference>
<dbReference type="EMBL" id="WQLW01000006">
    <property type="protein sequence ID" value="MVO09394.1"/>
    <property type="molecule type" value="Genomic_DNA"/>
</dbReference>